<protein>
    <submittedName>
        <fullName evidence="2">Uncharacterized protein</fullName>
    </submittedName>
</protein>
<name>A0A0G1IYX3_9BACT</name>
<keyword evidence="1" id="KW-0812">Transmembrane</keyword>
<evidence type="ECO:0000313" key="3">
    <source>
        <dbReference type="Proteomes" id="UP000034652"/>
    </source>
</evidence>
<comment type="caution">
    <text evidence="2">The sequence shown here is derived from an EMBL/GenBank/DDBJ whole genome shotgun (WGS) entry which is preliminary data.</text>
</comment>
<organism evidence="2 3">
    <name type="scientific">Candidatus Giovannonibacteria bacterium GW2011_GWA1_44_29</name>
    <dbReference type="NCBI Taxonomy" id="1618646"/>
    <lineage>
        <taxon>Bacteria</taxon>
        <taxon>Candidatus Giovannoniibacteriota</taxon>
    </lineage>
</organism>
<gene>
    <name evidence="2" type="ORF">UW57_C0002G0068</name>
</gene>
<reference evidence="2 3" key="1">
    <citation type="journal article" date="2015" name="Nature">
        <title>rRNA introns, odd ribosomes, and small enigmatic genomes across a large radiation of phyla.</title>
        <authorList>
            <person name="Brown C.T."/>
            <person name="Hug L.A."/>
            <person name="Thomas B.C."/>
            <person name="Sharon I."/>
            <person name="Castelle C.J."/>
            <person name="Singh A."/>
            <person name="Wilkins M.J."/>
            <person name="Williams K.H."/>
            <person name="Banfield J.F."/>
        </authorList>
    </citation>
    <scope>NUCLEOTIDE SEQUENCE [LARGE SCALE GENOMIC DNA]</scope>
</reference>
<evidence type="ECO:0000256" key="1">
    <source>
        <dbReference type="SAM" id="Phobius"/>
    </source>
</evidence>
<feature type="transmembrane region" description="Helical" evidence="1">
    <location>
        <begin position="12"/>
        <end position="33"/>
    </location>
</feature>
<sequence>MSHDKLRDRIQVWFVAFVLFIVVLAGIIIGRLVHQGALRSGINQITDSNSKGPAK</sequence>
<keyword evidence="1" id="KW-1133">Transmembrane helix</keyword>
<keyword evidence="1" id="KW-0472">Membrane</keyword>
<accession>A0A0G1IYX3</accession>
<proteinExistence type="predicted"/>
<evidence type="ECO:0000313" key="2">
    <source>
        <dbReference type="EMBL" id="KKT64188.1"/>
    </source>
</evidence>
<dbReference type="AlphaFoldDB" id="A0A0G1IYX3"/>
<dbReference type="STRING" id="1618646.UW57_C0002G0068"/>
<dbReference type="Proteomes" id="UP000034652">
    <property type="component" value="Unassembled WGS sequence"/>
</dbReference>
<dbReference type="EMBL" id="LCIV01000002">
    <property type="protein sequence ID" value="KKT64188.1"/>
    <property type="molecule type" value="Genomic_DNA"/>
</dbReference>